<dbReference type="STRING" id="755732.Fluta_3602"/>
<evidence type="ECO:0000313" key="3">
    <source>
        <dbReference type="Proteomes" id="UP000007463"/>
    </source>
</evidence>
<dbReference type="AlphaFoldDB" id="F2IE07"/>
<dbReference type="InterPro" id="IPR000182">
    <property type="entry name" value="GNAT_dom"/>
</dbReference>
<dbReference type="Gene3D" id="3.40.630.30">
    <property type="match status" value="1"/>
</dbReference>
<keyword evidence="3" id="KW-1185">Reference proteome</keyword>
<organism evidence="2 3">
    <name type="scientific">Fluviicola taffensis (strain DSM 16823 / NCIMB 13979 / RW262)</name>
    <dbReference type="NCBI Taxonomy" id="755732"/>
    <lineage>
        <taxon>Bacteria</taxon>
        <taxon>Pseudomonadati</taxon>
        <taxon>Bacteroidota</taxon>
        <taxon>Flavobacteriia</taxon>
        <taxon>Flavobacteriales</taxon>
        <taxon>Crocinitomicaceae</taxon>
        <taxon>Fluviicola</taxon>
    </lineage>
</organism>
<keyword evidence="2" id="KW-0808">Transferase</keyword>
<dbReference type="Proteomes" id="UP000007463">
    <property type="component" value="Chromosome"/>
</dbReference>
<dbReference type="Pfam" id="PF13302">
    <property type="entry name" value="Acetyltransf_3"/>
    <property type="match status" value="1"/>
</dbReference>
<reference evidence="3" key="2">
    <citation type="submission" date="2011-02" db="EMBL/GenBank/DDBJ databases">
        <title>The complete genome of Fluviicola taffensis DSM 16823.</title>
        <authorList>
            <consortium name="US DOE Joint Genome Institute (JGI-PGF)"/>
            <person name="Lucas S."/>
            <person name="Copeland A."/>
            <person name="Lapidus A."/>
            <person name="Bruce D."/>
            <person name="Goodwin L."/>
            <person name="Pitluck S."/>
            <person name="Kyrpides N."/>
            <person name="Mavromatis K."/>
            <person name="Ivanova N."/>
            <person name="Mikhailova N."/>
            <person name="Pagani I."/>
            <person name="Chertkov O."/>
            <person name="Detter J.C."/>
            <person name="Han C."/>
            <person name="Tapia R."/>
            <person name="Land M."/>
            <person name="Hauser L."/>
            <person name="Markowitz V."/>
            <person name="Cheng J.-F."/>
            <person name="Hugenholtz P."/>
            <person name="Woyke T."/>
            <person name="Wu D."/>
            <person name="Tindall B."/>
            <person name="Pomrenke H.G."/>
            <person name="Brambilla E."/>
            <person name="Klenk H.-P."/>
            <person name="Eisen J.A."/>
        </authorList>
    </citation>
    <scope>NUCLEOTIDE SEQUENCE [LARGE SCALE GENOMIC DNA]</scope>
    <source>
        <strain evidence="3">DSM 16823 / RW262 / RW262</strain>
    </source>
</reference>
<evidence type="ECO:0000313" key="2">
    <source>
        <dbReference type="EMBL" id="AEA45571.1"/>
    </source>
</evidence>
<evidence type="ECO:0000259" key="1">
    <source>
        <dbReference type="PROSITE" id="PS51186"/>
    </source>
</evidence>
<dbReference type="GO" id="GO:0016747">
    <property type="term" value="F:acyltransferase activity, transferring groups other than amino-acyl groups"/>
    <property type="evidence" value="ECO:0007669"/>
    <property type="project" value="InterPro"/>
</dbReference>
<dbReference type="EMBL" id="CP002542">
    <property type="protein sequence ID" value="AEA45571.1"/>
    <property type="molecule type" value="Genomic_DNA"/>
</dbReference>
<feature type="domain" description="N-acetyltransferase" evidence="1">
    <location>
        <begin position="39"/>
        <end position="197"/>
    </location>
</feature>
<dbReference type="InterPro" id="IPR016181">
    <property type="entry name" value="Acyl_CoA_acyltransferase"/>
</dbReference>
<dbReference type="PROSITE" id="PS51186">
    <property type="entry name" value="GNAT"/>
    <property type="match status" value="1"/>
</dbReference>
<protein>
    <submittedName>
        <fullName evidence="2">Acetyltransferase, putative</fullName>
    </submittedName>
</protein>
<dbReference type="HOGENOM" id="CLU_013985_1_1_10"/>
<accession>F2IE07</accession>
<dbReference type="SUPFAM" id="SSF55729">
    <property type="entry name" value="Acyl-CoA N-acyltransferases (Nat)"/>
    <property type="match status" value="1"/>
</dbReference>
<dbReference type="PANTHER" id="PTHR43610:SF1">
    <property type="entry name" value="N-ACETYLTRANSFERASE DOMAIN-CONTAINING PROTEIN"/>
    <property type="match status" value="1"/>
</dbReference>
<name>F2IE07_FLUTR</name>
<proteinExistence type="predicted"/>
<dbReference type="KEGG" id="fte:Fluta_3602"/>
<dbReference type="PANTHER" id="PTHR43610">
    <property type="entry name" value="BLL6696 PROTEIN"/>
    <property type="match status" value="1"/>
</dbReference>
<dbReference type="eggNOG" id="COG1670">
    <property type="taxonomic scope" value="Bacteria"/>
</dbReference>
<gene>
    <name evidence="2" type="ordered locus">Fluta_3602</name>
</gene>
<reference evidence="2 3" key="1">
    <citation type="journal article" date="2011" name="Stand. Genomic Sci.">
        <title>Complete genome sequence of the gliding freshwater bacterium Fluviicola taffensis type strain (RW262).</title>
        <authorList>
            <person name="Woyke T."/>
            <person name="Chertkov O."/>
            <person name="Lapidus A."/>
            <person name="Nolan M."/>
            <person name="Lucas S."/>
            <person name="Del Rio T.G."/>
            <person name="Tice H."/>
            <person name="Cheng J.F."/>
            <person name="Tapia R."/>
            <person name="Han C."/>
            <person name="Goodwin L."/>
            <person name="Pitluck S."/>
            <person name="Liolios K."/>
            <person name="Pagani I."/>
            <person name="Ivanova N."/>
            <person name="Huntemann M."/>
            <person name="Mavromatis K."/>
            <person name="Mikhailova N."/>
            <person name="Pati A."/>
            <person name="Chen A."/>
            <person name="Palaniappan K."/>
            <person name="Land M."/>
            <person name="Hauser L."/>
            <person name="Brambilla E.M."/>
            <person name="Rohde M."/>
            <person name="Mwirichia R."/>
            <person name="Sikorski J."/>
            <person name="Tindall B.J."/>
            <person name="Goker M."/>
            <person name="Bristow J."/>
            <person name="Eisen J.A."/>
            <person name="Markowitz V."/>
            <person name="Hugenholtz P."/>
            <person name="Klenk H.P."/>
            <person name="Kyrpides N.C."/>
        </authorList>
    </citation>
    <scope>NUCLEOTIDE SEQUENCE [LARGE SCALE GENOMIC DNA]</scope>
    <source>
        <strain evidence="3">DSM 16823 / RW262 / RW262</strain>
    </source>
</reference>
<sequence>MLSIRSAKKICISVGIEKTKSFFLQMVFNIQPILENKQLILYPLQESDFEDLYAVASDPKIWEQHPNKDRWKRDVFQNFFNGAIQSKGAFKIVEKISGKIIGCTRYYDYNEIENFILIGYTFYATSCWGKGFNPMVKKLMLDYIFQFVRKVHFHVGASNLRSQIAITRLGAEKIGEEDIAYFGEPSKLNFIYEISKENWEMLKSH</sequence>